<proteinExistence type="predicted"/>
<gene>
    <name evidence="1" type="ORF">BDR25DRAFT_342563</name>
</gene>
<accession>A0ACB6QWK9</accession>
<protein>
    <submittedName>
        <fullName evidence="1">Uncharacterized protein</fullName>
    </submittedName>
</protein>
<dbReference type="EMBL" id="MU003505">
    <property type="protein sequence ID" value="KAF2471270.1"/>
    <property type="molecule type" value="Genomic_DNA"/>
</dbReference>
<evidence type="ECO:0000313" key="1">
    <source>
        <dbReference type="EMBL" id="KAF2471270.1"/>
    </source>
</evidence>
<evidence type="ECO:0000313" key="2">
    <source>
        <dbReference type="Proteomes" id="UP000799755"/>
    </source>
</evidence>
<sequence length="278" mass="30506">MSLPVRFLPQPGAPPDQHPLPPQTTNFTTPSSPLASPNGNHLPSPTPLASKECSPLSDMSSPISDVPPSPMSTVSSKKRRSQDVDADHDFTPSPIKTKRTKVAPKARFSAAPASNRPTRNRKAPERFADIKEPTKKMAEGVAPKGSKAFEPVYATTNSKSRLATADIYHLFMEAAAWNVLGALDQADLISMLPSTLSNCHLLNRIADGASGVEKPKELELGSTVFRSDVKKWQEDLGEGYLTKRWQEAAEKAMKARFEGAFDTWKEQEAERWWGQKGE</sequence>
<name>A0ACB6QWK9_9PLEO</name>
<dbReference type="Proteomes" id="UP000799755">
    <property type="component" value="Unassembled WGS sequence"/>
</dbReference>
<keyword evidence="2" id="KW-1185">Reference proteome</keyword>
<reference evidence="1" key="1">
    <citation type="journal article" date="2020" name="Stud. Mycol.">
        <title>101 Dothideomycetes genomes: a test case for predicting lifestyles and emergence of pathogens.</title>
        <authorList>
            <person name="Haridas S."/>
            <person name="Albert R."/>
            <person name="Binder M."/>
            <person name="Bloem J."/>
            <person name="Labutti K."/>
            <person name="Salamov A."/>
            <person name="Andreopoulos B."/>
            <person name="Baker S."/>
            <person name="Barry K."/>
            <person name="Bills G."/>
            <person name="Bluhm B."/>
            <person name="Cannon C."/>
            <person name="Castanera R."/>
            <person name="Culley D."/>
            <person name="Daum C."/>
            <person name="Ezra D."/>
            <person name="Gonzalez J."/>
            <person name="Henrissat B."/>
            <person name="Kuo A."/>
            <person name="Liang C."/>
            <person name="Lipzen A."/>
            <person name="Lutzoni F."/>
            <person name="Magnuson J."/>
            <person name="Mondo S."/>
            <person name="Nolan M."/>
            <person name="Ohm R."/>
            <person name="Pangilinan J."/>
            <person name="Park H.-J."/>
            <person name="Ramirez L."/>
            <person name="Alfaro M."/>
            <person name="Sun H."/>
            <person name="Tritt A."/>
            <person name="Yoshinaga Y."/>
            <person name="Zwiers L.-H."/>
            <person name="Turgeon B."/>
            <person name="Goodwin S."/>
            <person name="Spatafora J."/>
            <person name="Crous P."/>
            <person name="Grigoriev I."/>
        </authorList>
    </citation>
    <scope>NUCLEOTIDE SEQUENCE</scope>
    <source>
        <strain evidence="1">ATCC 200398</strain>
    </source>
</reference>
<organism evidence="1 2">
    <name type="scientific">Lindgomyces ingoldianus</name>
    <dbReference type="NCBI Taxonomy" id="673940"/>
    <lineage>
        <taxon>Eukaryota</taxon>
        <taxon>Fungi</taxon>
        <taxon>Dikarya</taxon>
        <taxon>Ascomycota</taxon>
        <taxon>Pezizomycotina</taxon>
        <taxon>Dothideomycetes</taxon>
        <taxon>Pleosporomycetidae</taxon>
        <taxon>Pleosporales</taxon>
        <taxon>Lindgomycetaceae</taxon>
        <taxon>Lindgomyces</taxon>
    </lineage>
</organism>
<comment type="caution">
    <text evidence="1">The sequence shown here is derived from an EMBL/GenBank/DDBJ whole genome shotgun (WGS) entry which is preliminary data.</text>
</comment>